<dbReference type="EMBL" id="MU251279">
    <property type="protein sequence ID" value="KAG9250311.1"/>
    <property type="molecule type" value="Genomic_DNA"/>
</dbReference>
<keyword evidence="1" id="KW-1133">Transmembrane helix</keyword>
<gene>
    <name evidence="2" type="ORF">F5Z01DRAFT_640329</name>
</gene>
<sequence>MALHQIFRIRRVTRRPQDAQPDGAGLSTSQGRKYMGDYQCQYAVPVEAPQKRRAGGAQEEWWQVEELEGWLGNWGVIFVVVVVLVVFTANISPYLPYMHLVHLYR</sequence>
<keyword evidence="1" id="KW-0472">Membrane</keyword>
<dbReference type="GeneID" id="70293418"/>
<organism evidence="2 3">
    <name type="scientific">Emericellopsis atlantica</name>
    <dbReference type="NCBI Taxonomy" id="2614577"/>
    <lineage>
        <taxon>Eukaryota</taxon>
        <taxon>Fungi</taxon>
        <taxon>Dikarya</taxon>
        <taxon>Ascomycota</taxon>
        <taxon>Pezizomycotina</taxon>
        <taxon>Sordariomycetes</taxon>
        <taxon>Hypocreomycetidae</taxon>
        <taxon>Hypocreales</taxon>
        <taxon>Bionectriaceae</taxon>
        <taxon>Emericellopsis</taxon>
    </lineage>
</organism>
<evidence type="ECO:0000256" key="1">
    <source>
        <dbReference type="SAM" id="Phobius"/>
    </source>
</evidence>
<dbReference type="RefSeq" id="XP_046114235.1">
    <property type="nucleotide sequence ID" value="XM_046262515.1"/>
</dbReference>
<keyword evidence="3" id="KW-1185">Reference proteome</keyword>
<keyword evidence="1" id="KW-0812">Transmembrane</keyword>
<evidence type="ECO:0000313" key="2">
    <source>
        <dbReference type="EMBL" id="KAG9250311.1"/>
    </source>
</evidence>
<dbReference type="Proteomes" id="UP000887229">
    <property type="component" value="Unassembled WGS sequence"/>
</dbReference>
<comment type="caution">
    <text evidence="2">The sequence shown here is derived from an EMBL/GenBank/DDBJ whole genome shotgun (WGS) entry which is preliminary data.</text>
</comment>
<proteinExistence type="predicted"/>
<reference evidence="2" key="1">
    <citation type="journal article" date="2021" name="IMA Fungus">
        <title>Genomic characterization of three marine fungi, including Emericellopsis atlantica sp. nov. with signatures of a generalist lifestyle and marine biomass degradation.</title>
        <authorList>
            <person name="Hagestad O.C."/>
            <person name="Hou L."/>
            <person name="Andersen J.H."/>
            <person name="Hansen E.H."/>
            <person name="Altermark B."/>
            <person name="Li C."/>
            <person name="Kuhnert E."/>
            <person name="Cox R.J."/>
            <person name="Crous P.W."/>
            <person name="Spatafora J.W."/>
            <person name="Lail K."/>
            <person name="Amirebrahimi M."/>
            <person name="Lipzen A."/>
            <person name="Pangilinan J."/>
            <person name="Andreopoulos W."/>
            <person name="Hayes R.D."/>
            <person name="Ng V."/>
            <person name="Grigoriev I.V."/>
            <person name="Jackson S.A."/>
            <person name="Sutton T.D.S."/>
            <person name="Dobson A.D.W."/>
            <person name="Rama T."/>
        </authorList>
    </citation>
    <scope>NUCLEOTIDE SEQUENCE</scope>
    <source>
        <strain evidence="2">TS7</strain>
    </source>
</reference>
<dbReference type="AlphaFoldDB" id="A0A9P7ZEL7"/>
<feature type="transmembrane region" description="Helical" evidence="1">
    <location>
        <begin position="74"/>
        <end position="95"/>
    </location>
</feature>
<protein>
    <submittedName>
        <fullName evidence="2">Uncharacterized protein</fullName>
    </submittedName>
</protein>
<name>A0A9P7ZEL7_9HYPO</name>
<accession>A0A9P7ZEL7</accession>
<evidence type="ECO:0000313" key="3">
    <source>
        <dbReference type="Proteomes" id="UP000887229"/>
    </source>
</evidence>